<name>A0AAV2SP01_MEGNR</name>
<feature type="domain" description="EndoU" evidence="2">
    <location>
        <begin position="153"/>
        <end position="245"/>
    </location>
</feature>
<dbReference type="InterPro" id="IPR037227">
    <property type="entry name" value="EndoU-like"/>
</dbReference>
<organism evidence="3 4">
    <name type="scientific">Meganyctiphanes norvegica</name>
    <name type="common">Northern krill</name>
    <name type="synonym">Thysanopoda norvegica</name>
    <dbReference type="NCBI Taxonomy" id="48144"/>
    <lineage>
        <taxon>Eukaryota</taxon>
        <taxon>Metazoa</taxon>
        <taxon>Ecdysozoa</taxon>
        <taxon>Arthropoda</taxon>
        <taxon>Crustacea</taxon>
        <taxon>Multicrustacea</taxon>
        <taxon>Malacostraca</taxon>
        <taxon>Eumalacostraca</taxon>
        <taxon>Eucarida</taxon>
        <taxon>Euphausiacea</taxon>
        <taxon>Euphausiidae</taxon>
        <taxon>Meganyctiphanes</taxon>
    </lineage>
</organism>
<sequence>MAHSYKCKCQISPLMTICLYGPLLKKLGSDLSTHDHKFVINNNRESCRMADIILCLSQSKGSSHINSSMSSKPKQNKSNFFFFLFIFNTIKVFQDNFVSDDRLKKKDDSLKYHLKYKYLKKSSKMLITEEDGANVLKGETIDPLLDLQIHFGDKEKKDNFLKAITNQTVMSKAETFLKEKKLITIPIKDVLDEIWFANGEGSTDYGFGHVFKGQENKDNKKFKGFHNWVYFFYEQNLFPIKAKPS</sequence>
<dbReference type="SUPFAM" id="SSF142877">
    <property type="entry name" value="EndoU-like"/>
    <property type="match status" value="1"/>
</dbReference>
<protein>
    <recommendedName>
        <fullName evidence="2">EndoU domain-containing protein</fullName>
    </recommendedName>
</protein>
<evidence type="ECO:0000259" key="2">
    <source>
        <dbReference type="PROSITE" id="PS51959"/>
    </source>
</evidence>
<gene>
    <name evidence="3" type="ORF">MNOR_LOCUS39127</name>
</gene>
<dbReference type="Proteomes" id="UP001497623">
    <property type="component" value="Unassembled WGS sequence"/>
</dbReference>
<reference evidence="3 4" key="1">
    <citation type="submission" date="2024-05" db="EMBL/GenBank/DDBJ databases">
        <authorList>
            <person name="Wallberg A."/>
        </authorList>
    </citation>
    <scope>NUCLEOTIDE SEQUENCE [LARGE SCALE GENOMIC DNA]</scope>
</reference>
<feature type="non-terminal residue" evidence="3">
    <location>
        <position position="245"/>
    </location>
</feature>
<dbReference type="Pfam" id="PF09412">
    <property type="entry name" value="XendoU"/>
    <property type="match status" value="1"/>
</dbReference>
<dbReference type="EMBL" id="CAXKWB010097429">
    <property type="protein sequence ID" value="CAL4221561.1"/>
    <property type="molecule type" value="Genomic_DNA"/>
</dbReference>
<evidence type="ECO:0000256" key="1">
    <source>
        <dbReference type="ARBA" id="ARBA00022801"/>
    </source>
</evidence>
<keyword evidence="1" id="KW-0378">Hydrolase</keyword>
<dbReference type="AlphaFoldDB" id="A0AAV2SP01"/>
<evidence type="ECO:0000313" key="4">
    <source>
        <dbReference type="Proteomes" id="UP001497623"/>
    </source>
</evidence>
<accession>A0AAV2SP01</accession>
<proteinExistence type="predicted"/>
<comment type="caution">
    <text evidence="3">The sequence shown here is derived from an EMBL/GenBank/DDBJ whole genome shotgun (WGS) entry which is preliminary data.</text>
</comment>
<evidence type="ECO:0000313" key="3">
    <source>
        <dbReference type="EMBL" id="CAL4221561.1"/>
    </source>
</evidence>
<dbReference type="GO" id="GO:0004521">
    <property type="term" value="F:RNA endonuclease activity"/>
    <property type="evidence" value="ECO:0007669"/>
    <property type="project" value="InterPro"/>
</dbReference>
<dbReference type="PROSITE" id="PS51959">
    <property type="entry name" value="ENDOU"/>
    <property type="match status" value="1"/>
</dbReference>
<dbReference type="InterPro" id="IPR018998">
    <property type="entry name" value="EndoU_C"/>
</dbReference>
<dbReference type="GO" id="GO:0016787">
    <property type="term" value="F:hydrolase activity"/>
    <property type="evidence" value="ECO:0007669"/>
    <property type="project" value="UniProtKB-KW"/>
</dbReference>
<keyword evidence="4" id="KW-1185">Reference proteome</keyword>